<evidence type="ECO:0000313" key="3">
    <source>
        <dbReference type="Proteomes" id="UP001374803"/>
    </source>
</evidence>
<dbReference type="Gene3D" id="2.80.10.50">
    <property type="match status" value="2"/>
</dbReference>
<evidence type="ECO:0000259" key="1">
    <source>
        <dbReference type="SMART" id="SM00458"/>
    </source>
</evidence>
<dbReference type="EMBL" id="CP089983">
    <property type="protein sequence ID" value="WXB10657.1"/>
    <property type="molecule type" value="Genomic_DNA"/>
</dbReference>
<dbReference type="PROSITE" id="PS50231">
    <property type="entry name" value="RICIN_B_LECTIN"/>
    <property type="match status" value="1"/>
</dbReference>
<dbReference type="Proteomes" id="UP001374803">
    <property type="component" value="Chromosome"/>
</dbReference>
<reference evidence="2" key="1">
    <citation type="submission" date="2021-12" db="EMBL/GenBank/DDBJ databases">
        <title>Discovery of the Pendulisporaceae a myxobacterial family with distinct sporulation behavior and unique specialized metabolism.</title>
        <authorList>
            <person name="Garcia R."/>
            <person name="Popoff A."/>
            <person name="Bader C.D."/>
            <person name="Loehr J."/>
            <person name="Walesch S."/>
            <person name="Walt C."/>
            <person name="Boldt J."/>
            <person name="Bunk B."/>
            <person name="Haeckl F.J.F.P.J."/>
            <person name="Gunesch A.P."/>
            <person name="Birkelbach J."/>
            <person name="Nuebel U."/>
            <person name="Pietschmann T."/>
            <person name="Bach T."/>
            <person name="Mueller R."/>
        </authorList>
    </citation>
    <scope>NUCLEOTIDE SEQUENCE</scope>
    <source>
        <strain evidence="2">MSr11367</strain>
    </source>
</reference>
<dbReference type="SMART" id="SM00458">
    <property type="entry name" value="RICIN"/>
    <property type="match status" value="1"/>
</dbReference>
<feature type="domain" description="Ricin B lectin" evidence="1">
    <location>
        <begin position="78"/>
        <end position="217"/>
    </location>
</feature>
<dbReference type="RefSeq" id="WP_394840330.1">
    <property type="nucleotide sequence ID" value="NZ_CP089983.1"/>
</dbReference>
<accession>A0ABZ2LI81</accession>
<dbReference type="Pfam" id="PF00652">
    <property type="entry name" value="Ricin_B_lectin"/>
    <property type="match status" value="1"/>
</dbReference>
<evidence type="ECO:0000313" key="2">
    <source>
        <dbReference type="EMBL" id="WXB10657.1"/>
    </source>
</evidence>
<sequence>MQCVDVLSNHMGAGTAMYFIIQKKRSGADMPNSYYAICLIVAASGCASETASPDLSFPNDEALVAGSVQASEINAARGWVVKEKKWGTCLDLDHNNGTNGTYVLHWECHGKVNQQWAFRDSGIYSPEMGHNYYEIMAFGHVEKCLDVKSDNGPGSGRDLVIWDCKKTDNQLWEAWTNGFGYWWYSPKSNRITCLDASADGPNALAFRCNHGDNQHWDH</sequence>
<dbReference type="InterPro" id="IPR000772">
    <property type="entry name" value="Ricin_B_lectin"/>
</dbReference>
<dbReference type="InterPro" id="IPR035992">
    <property type="entry name" value="Ricin_B-like_lectins"/>
</dbReference>
<organism evidence="2 3">
    <name type="scientific">Pendulispora rubella</name>
    <dbReference type="NCBI Taxonomy" id="2741070"/>
    <lineage>
        <taxon>Bacteria</taxon>
        <taxon>Pseudomonadati</taxon>
        <taxon>Myxococcota</taxon>
        <taxon>Myxococcia</taxon>
        <taxon>Myxococcales</taxon>
        <taxon>Sorangiineae</taxon>
        <taxon>Pendulisporaceae</taxon>
        <taxon>Pendulispora</taxon>
    </lineage>
</organism>
<keyword evidence="3" id="KW-1185">Reference proteome</keyword>
<gene>
    <name evidence="2" type="ORF">LVJ94_25945</name>
</gene>
<protein>
    <submittedName>
        <fullName evidence="2">RICIN domain-containing protein</fullName>
    </submittedName>
</protein>
<name>A0ABZ2LI81_9BACT</name>
<dbReference type="SUPFAM" id="SSF50370">
    <property type="entry name" value="Ricin B-like lectins"/>
    <property type="match status" value="1"/>
</dbReference>
<proteinExistence type="predicted"/>
<dbReference type="CDD" id="cd00161">
    <property type="entry name" value="beta-trefoil_Ricin-like"/>
    <property type="match status" value="1"/>
</dbReference>